<accession>A0A401RRY9</accession>
<dbReference type="PANTHER" id="PTHR14014">
    <property type="entry name" value="TELOMERE REPEATS-BINDING BOUQUET FORMATION PROTEIN 1"/>
    <property type="match status" value="1"/>
</dbReference>
<dbReference type="GO" id="GO:0007129">
    <property type="term" value="P:homologous chromosome pairing at meiosis"/>
    <property type="evidence" value="ECO:0007669"/>
    <property type="project" value="TreeGrafter"/>
</dbReference>
<dbReference type="PROSITE" id="PS50090">
    <property type="entry name" value="MYB_LIKE"/>
    <property type="match status" value="1"/>
</dbReference>
<evidence type="ECO:0000256" key="1">
    <source>
        <dbReference type="SAM" id="MobiDB-lite"/>
    </source>
</evidence>
<dbReference type="Gene3D" id="1.10.10.60">
    <property type="entry name" value="Homeodomain-like"/>
    <property type="match status" value="1"/>
</dbReference>
<name>A0A401RRY9_CHIPU</name>
<dbReference type="OrthoDB" id="608866at2759"/>
<gene>
    <name evidence="3" type="ORF">chiPu_0019469</name>
</gene>
<feature type="region of interest" description="Disordered" evidence="1">
    <location>
        <begin position="1"/>
        <end position="25"/>
    </location>
</feature>
<feature type="domain" description="Myb-like" evidence="2">
    <location>
        <begin position="47"/>
        <end position="100"/>
    </location>
</feature>
<evidence type="ECO:0000313" key="4">
    <source>
        <dbReference type="Proteomes" id="UP000287033"/>
    </source>
</evidence>
<protein>
    <recommendedName>
        <fullName evidence="2">Myb-like domain-containing protein</fullName>
    </recommendedName>
</protein>
<dbReference type="Proteomes" id="UP000287033">
    <property type="component" value="Unassembled WGS sequence"/>
</dbReference>
<evidence type="ECO:0000313" key="3">
    <source>
        <dbReference type="EMBL" id="GCC20899.1"/>
    </source>
</evidence>
<dbReference type="SUPFAM" id="SSF46689">
    <property type="entry name" value="Homeodomain-like"/>
    <property type="match status" value="1"/>
</dbReference>
<dbReference type="InterPro" id="IPR042359">
    <property type="entry name" value="TERB1"/>
</dbReference>
<sequence>MELSGQVKHKTTAQDKGKQGEAQIYPGKRDWSTTYICEYILRRRKKKKRRKRKNFTEEEVGYLLDGVRKMGNHWNSILWSYPFQKGRTNVDLSRKYRTLQKGNSPRKV</sequence>
<dbReference type="EMBL" id="BEZZ01002006">
    <property type="protein sequence ID" value="GCC20899.1"/>
    <property type="molecule type" value="Genomic_DNA"/>
</dbReference>
<reference evidence="3 4" key="1">
    <citation type="journal article" date="2018" name="Nat. Ecol. Evol.">
        <title>Shark genomes provide insights into elasmobranch evolution and the origin of vertebrates.</title>
        <authorList>
            <person name="Hara Y"/>
            <person name="Yamaguchi K"/>
            <person name="Onimaru K"/>
            <person name="Kadota M"/>
            <person name="Koyanagi M"/>
            <person name="Keeley SD"/>
            <person name="Tatsumi K"/>
            <person name="Tanaka K"/>
            <person name="Motone F"/>
            <person name="Kageyama Y"/>
            <person name="Nozu R"/>
            <person name="Adachi N"/>
            <person name="Nishimura O"/>
            <person name="Nakagawa R"/>
            <person name="Tanegashima C"/>
            <person name="Kiyatake I"/>
            <person name="Matsumoto R"/>
            <person name="Murakumo K"/>
            <person name="Nishida K"/>
            <person name="Terakita A"/>
            <person name="Kuratani S"/>
            <person name="Sato K"/>
            <person name="Hyodo S Kuraku.S."/>
        </authorList>
    </citation>
    <scope>NUCLEOTIDE SEQUENCE [LARGE SCALE GENOMIC DNA]</scope>
</reference>
<comment type="caution">
    <text evidence="3">The sequence shown here is derived from an EMBL/GenBank/DDBJ whole genome shotgun (WGS) entry which is preliminary data.</text>
</comment>
<dbReference type="SMART" id="SM00717">
    <property type="entry name" value="SANT"/>
    <property type="match status" value="1"/>
</dbReference>
<dbReference type="Pfam" id="PF00249">
    <property type="entry name" value="Myb_DNA-binding"/>
    <property type="match status" value="1"/>
</dbReference>
<evidence type="ECO:0000259" key="2">
    <source>
        <dbReference type="PROSITE" id="PS50090"/>
    </source>
</evidence>
<organism evidence="3 4">
    <name type="scientific">Chiloscyllium punctatum</name>
    <name type="common">Brownbanded bambooshark</name>
    <name type="synonym">Hemiscyllium punctatum</name>
    <dbReference type="NCBI Taxonomy" id="137246"/>
    <lineage>
        <taxon>Eukaryota</taxon>
        <taxon>Metazoa</taxon>
        <taxon>Chordata</taxon>
        <taxon>Craniata</taxon>
        <taxon>Vertebrata</taxon>
        <taxon>Chondrichthyes</taxon>
        <taxon>Elasmobranchii</taxon>
        <taxon>Galeomorphii</taxon>
        <taxon>Galeoidea</taxon>
        <taxon>Orectolobiformes</taxon>
        <taxon>Hemiscylliidae</taxon>
        <taxon>Chiloscyllium</taxon>
    </lineage>
</organism>
<proteinExistence type="predicted"/>
<dbReference type="PANTHER" id="PTHR14014:SF0">
    <property type="entry name" value="TELOMERE REPEATS-BINDING BOUQUET FORMATION PROTEIN 1"/>
    <property type="match status" value="1"/>
</dbReference>
<dbReference type="GO" id="GO:0070197">
    <property type="term" value="P:meiotic attachment of telomere to nuclear envelope"/>
    <property type="evidence" value="ECO:0007669"/>
    <property type="project" value="InterPro"/>
</dbReference>
<dbReference type="InterPro" id="IPR001005">
    <property type="entry name" value="SANT/Myb"/>
</dbReference>
<dbReference type="AlphaFoldDB" id="A0A401RRY9"/>
<dbReference type="STRING" id="137246.A0A401RRY9"/>
<dbReference type="InterPro" id="IPR009057">
    <property type="entry name" value="Homeodomain-like_sf"/>
</dbReference>
<keyword evidence="4" id="KW-1185">Reference proteome</keyword>